<dbReference type="EC" id="3.1.1.77" evidence="1"/>
<dbReference type="Proteomes" id="UP000295129">
    <property type="component" value="Unassembled WGS sequence"/>
</dbReference>
<proteinExistence type="inferred from homology"/>
<dbReference type="OrthoDB" id="5297282at2"/>
<keyword evidence="1" id="KW-0378">Hydrolase</keyword>
<gene>
    <name evidence="4" type="ORF">C7389_103274</name>
</gene>
<keyword evidence="5" id="KW-1185">Reference proteome</keyword>
<feature type="active site" description="Charge relay system" evidence="2">
    <location>
        <position position="169"/>
    </location>
</feature>
<comment type="caution">
    <text evidence="4">The sequence shown here is derived from an EMBL/GenBank/DDBJ whole genome shotgun (WGS) entry which is preliminary data.</text>
</comment>
<feature type="active site" description="Charge relay system" evidence="2">
    <location>
        <position position="181"/>
    </location>
</feature>
<dbReference type="GO" id="GO:0050528">
    <property type="term" value="F:acyloxyacyl hydrolase activity"/>
    <property type="evidence" value="ECO:0007669"/>
    <property type="project" value="UniProtKB-EC"/>
</dbReference>
<evidence type="ECO:0000313" key="5">
    <source>
        <dbReference type="Proteomes" id="UP000295129"/>
    </source>
</evidence>
<dbReference type="Pfam" id="PF09411">
    <property type="entry name" value="PagL"/>
    <property type="match status" value="1"/>
</dbReference>
<dbReference type="RefSeq" id="WP_133589255.1">
    <property type="nucleotide sequence ID" value="NZ_SNVV01000003.1"/>
</dbReference>
<dbReference type="EMBL" id="SNVV01000003">
    <property type="protein sequence ID" value="TDN55936.1"/>
    <property type="molecule type" value="Genomic_DNA"/>
</dbReference>
<evidence type="ECO:0000256" key="3">
    <source>
        <dbReference type="PIRSR" id="PIRSR029681-2"/>
    </source>
</evidence>
<sequence length="191" mass="20723">MKNANSARTRRSPQRGSRLAATLALTGALAGIAPACFAQQSFALLGGTRNSVDSYGLQWTMAPWFTSTPGGWRITGSPELQLNLHHHEGDDMWQGGAFANFRFEPPVQTLRPYLELGLGLNVLSRNNLGSKDFSTRFQFGEYIGLGVAWGGSRGGTGETWLGARVTHYSNAGIDLPNPGLETFQLVLGHRF</sequence>
<dbReference type="GO" id="GO:0009279">
    <property type="term" value="C:cell outer membrane"/>
    <property type="evidence" value="ECO:0007669"/>
    <property type="project" value="UniProtKB-SubCell"/>
</dbReference>
<evidence type="ECO:0000256" key="2">
    <source>
        <dbReference type="PIRSR" id="PIRSR029681-1"/>
    </source>
</evidence>
<dbReference type="PIRSF" id="PIRSF029681">
    <property type="entry name" value="PagL"/>
    <property type="match status" value="1"/>
</dbReference>
<reference evidence="4 5" key="1">
    <citation type="submission" date="2019-03" db="EMBL/GenBank/DDBJ databases">
        <title>Genomic Encyclopedia of Type Strains, Phase IV (KMG-IV): sequencing the most valuable type-strain genomes for metagenomic binning, comparative biology and taxonomic classification.</title>
        <authorList>
            <person name="Goeker M."/>
        </authorList>
    </citation>
    <scope>NUCLEOTIDE SEQUENCE [LARGE SCALE GENOMIC DNA]</scope>
    <source>
        <strain evidence="4 5">DSM 12121</strain>
    </source>
</reference>
<dbReference type="InterPro" id="IPR018550">
    <property type="entry name" value="Lipid-A_deacylase-rel"/>
</dbReference>
<feature type="site" description="Critical for activity" evidence="3">
    <location>
        <position position="170"/>
    </location>
</feature>
<keyword evidence="1" id="KW-0998">Cell outer membrane</keyword>
<evidence type="ECO:0000256" key="1">
    <source>
        <dbReference type="PIRNR" id="PIRNR029681"/>
    </source>
</evidence>
<comment type="catalytic activity">
    <reaction evidence="1">
        <text>a 3-(acyloxy)acyl derivative of bacterial toxin + H2O = a 3-hydroxyacyl derivative of bacterial toxin + a fatty acid + H(+)</text>
        <dbReference type="Rhea" id="RHEA:12032"/>
        <dbReference type="ChEBI" id="CHEBI:15377"/>
        <dbReference type="ChEBI" id="CHEBI:15378"/>
        <dbReference type="ChEBI" id="CHEBI:28868"/>
        <dbReference type="ChEBI" id="CHEBI:136853"/>
        <dbReference type="ChEBI" id="CHEBI:140675"/>
        <dbReference type="EC" id="3.1.1.77"/>
    </reaction>
</comment>
<comment type="function">
    <text evidence="1">Has lipid A 3-O-deacylase activity. Hydrolyzes the ester bond at the 3 position of lipid A, a bioactive component of lipopolysaccharide (LPS), thereby releasing the primary fatty acyl moiety.</text>
</comment>
<dbReference type="Gene3D" id="2.40.160.20">
    <property type="match status" value="1"/>
</dbReference>
<keyword evidence="1" id="KW-0472">Membrane</keyword>
<comment type="subunit">
    <text evidence="1">Homodimer.</text>
</comment>
<evidence type="ECO:0000313" key="4">
    <source>
        <dbReference type="EMBL" id="TDN55936.1"/>
    </source>
</evidence>
<dbReference type="AlphaFoldDB" id="A0A4R6ECP0"/>
<comment type="subcellular location">
    <subcellularLocation>
        <location evidence="1">Cell outer membrane</location>
        <topology evidence="1">Multi-pass membrane protein</topology>
    </subcellularLocation>
</comment>
<comment type="similarity">
    <text evidence="1">Belongs to the PagL family.</text>
</comment>
<accession>A0A4R6ECP0</accession>
<protein>
    <recommendedName>
        <fullName evidence="1">Lipid A deacylase</fullName>
        <ecNumber evidence="1">3.1.1.77</ecNumber>
    </recommendedName>
    <alternativeName>
        <fullName evidence="1">LPS 3-O-deacylase</fullName>
    </alternativeName>
    <alternativeName>
        <fullName evidence="1">Outer membrane enzyme</fullName>
    </alternativeName>
</protein>
<feature type="active site" description="Charge relay system" evidence="2">
    <location>
        <position position="167"/>
    </location>
</feature>
<organism evidence="4 5">
    <name type="scientific">Azoarcus indigens</name>
    <dbReference type="NCBI Taxonomy" id="29545"/>
    <lineage>
        <taxon>Bacteria</taxon>
        <taxon>Pseudomonadati</taxon>
        <taxon>Pseudomonadota</taxon>
        <taxon>Betaproteobacteria</taxon>
        <taxon>Rhodocyclales</taxon>
        <taxon>Zoogloeaceae</taxon>
        <taxon>Azoarcus</taxon>
    </lineage>
</organism>
<name>A0A4R6ECP0_9RHOO</name>